<feature type="binding site" evidence="8">
    <location>
        <position position="293"/>
    </location>
    <ligand>
        <name>a protein</name>
        <dbReference type="ChEBI" id="CHEBI:16541"/>
    </ligand>
    <ligandPart>
        <name>N-terminal L-methionine residue</name>
        <dbReference type="ChEBI" id="CHEBI:64731"/>
    </ligandPart>
</feature>
<dbReference type="WBParaSite" id="maker-uti_cns_0001396-snap-gene-0.16-mRNA-1">
    <property type="protein sequence ID" value="maker-uti_cns_0001396-snap-gene-0.16-mRNA-1"/>
    <property type="gene ID" value="maker-uti_cns_0001396-snap-gene-0.16"/>
</dbReference>
<evidence type="ECO:0000256" key="1">
    <source>
        <dbReference type="ARBA" id="ARBA00022438"/>
    </source>
</evidence>
<evidence type="ECO:0000256" key="5">
    <source>
        <dbReference type="ARBA" id="ARBA00022771"/>
    </source>
</evidence>
<dbReference type="InterPro" id="IPR001714">
    <property type="entry name" value="Pept_M24_MAP"/>
</dbReference>
<dbReference type="PANTHER" id="PTHR43330:SF7">
    <property type="entry name" value="METHIONINE AMINOPEPTIDASE 1"/>
    <property type="match status" value="1"/>
</dbReference>
<dbReference type="PROSITE" id="PS52013">
    <property type="entry name" value="ZF_C6H2"/>
    <property type="match status" value="1"/>
</dbReference>
<keyword evidence="7" id="KW-0862">Zinc</keyword>
<evidence type="ECO:0000256" key="3">
    <source>
        <dbReference type="ARBA" id="ARBA00022670"/>
    </source>
</evidence>
<evidence type="ECO:0000256" key="11">
    <source>
        <dbReference type="SAM" id="MobiDB-lite"/>
    </source>
</evidence>
<keyword evidence="13" id="KW-1185">Reference proteome</keyword>
<comment type="similarity">
    <text evidence="8 9">Belongs to the peptidase M24A family. Methionine aminopeptidase type 1 subfamily.</text>
</comment>
<evidence type="ECO:0000256" key="6">
    <source>
        <dbReference type="ARBA" id="ARBA00022801"/>
    </source>
</evidence>
<dbReference type="InterPro" id="IPR031615">
    <property type="entry name" value="Zfn-C6H2"/>
</dbReference>
<comment type="subunit">
    <text evidence="8">Associates with the 60S ribosomal subunit of the 80S translational complex.</text>
</comment>
<dbReference type="Proteomes" id="UP000095280">
    <property type="component" value="Unplaced"/>
</dbReference>
<dbReference type="CDD" id="cd01086">
    <property type="entry name" value="MetAP1"/>
    <property type="match status" value="1"/>
</dbReference>
<dbReference type="GO" id="GO:0005829">
    <property type="term" value="C:cytosol"/>
    <property type="evidence" value="ECO:0007669"/>
    <property type="project" value="TreeGrafter"/>
</dbReference>
<name>A0A1I8GAV7_9PLAT</name>
<feature type="region of interest" description="Disordered" evidence="11">
    <location>
        <begin position="88"/>
        <end position="107"/>
    </location>
</feature>
<dbReference type="GO" id="GO:0070006">
    <property type="term" value="F:metalloaminopeptidase activity"/>
    <property type="evidence" value="ECO:0007669"/>
    <property type="project" value="UniProtKB-UniRule"/>
</dbReference>
<feature type="binding site" evidence="8">
    <location>
        <position position="350"/>
    </location>
    <ligand>
        <name>Zn(2+)</name>
        <dbReference type="ChEBI" id="CHEBI:29105"/>
        <label>3</label>
    </ligand>
</feature>
<evidence type="ECO:0000256" key="7">
    <source>
        <dbReference type="ARBA" id="ARBA00022833"/>
    </source>
</evidence>
<evidence type="ECO:0000256" key="8">
    <source>
        <dbReference type="HAMAP-Rule" id="MF_03174"/>
    </source>
</evidence>
<dbReference type="InterPro" id="IPR000994">
    <property type="entry name" value="Pept_M24"/>
</dbReference>
<dbReference type="AlphaFoldDB" id="A0A1I8GAV7"/>
<feature type="binding site" evidence="8">
    <location>
        <position position="223"/>
    </location>
    <ligand>
        <name>Zn(2+)</name>
        <dbReference type="ChEBI" id="CHEBI:29105"/>
        <label>4</label>
        <note>catalytic</note>
    </ligand>
</feature>
<dbReference type="GO" id="GO:0004239">
    <property type="term" value="F:initiator methionyl aminopeptidase activity"/>
    <property type="evidence" value="ECO:0007669"/>
    <property type="project" value="UniProtKB-UniRule"/>
</dbReference>
<feature type="binding site" evidence="8">
    <location>
        <position position="286"/>
    </location>
    <ligand>
        <name>Zn(2+)</name>
        <dbReference type="ChEBI" id="CHEBI:29105"/>
        <label>4</label>
        <note>catalytic</note>
    </ligand>
</feature>
<evidence type="ECO:0000313" key="13">
    <source>
        <dbReference type="Proteomes" id="UP000095280"/>
    </source>
</evidence>
<comment type="function">
    <text evidence="8 10">Cotranslationally removes the N-terminal methionine from nascent proteins. The N-terminal methionine is often cleaved when the second residue in the primary sequence is small and uncharged (Met-Ala-, Cys, Gly, Pro, Ser, Thr, or Val).</text>
</comment>
<comment type="catalytic activity">
    <reaction evidence="8 10">
        <text>Release of N-terminal amino acids, preferentially methionine, from peptides and arylamides.</text>
        <dbReference type="EC" id="3.4.11.18"/>
    </reaction>
</comment>
<keyword evidence="4 8" id="KW-0479">Metal-binding</keyword>
<evidence type="ECO:0000256" key="9">
    <source>
        <dbReference type="PROSITE-ProRule" id="PRU01357"/>
    </source>
</evidence>
<evidence type="ECO:0000256" key="4">
    <source>
        <dbReference type="ARBA" id="ARBA00022723"/>
    </source>
</evidence>
<dbReference type="SUPFAM" id="SSF55920">
    <property type="entry name" value="Creatinase/aminopeptidase"/>
    <property type="match status" value="1"/>
</dbReference>
<comment type="cofactor">
    <cofactor evidence="8">
        <name>Zn(2+)</name>
        <dbReference type="ChEBI" id="CHEBI:29105"/>
    </cofactor>
    <cofactor evidence="8">
        <name>Co(2+)</name>
        <dbReference type="ChEBI" id="CHEBI:48828"/>
    </cofactor>
    <cofactor evidence="8">
        <name>Mn(2+)</name>
        <dbReference type="ChEBI" id="CHEBI:29035"/>
    </cofactor>
    <cofactor evidence="8">
        <name>Fe(2+)</name>
        <dbReference type="ChEBI" id="CHEBI:29033"/>
    </cofactor>
    <text evidence="8">Binds 2 divalent metal cations per subunit. Has a high-affinity and a low affinity metal-binding site. The true nature of the physiological cofactor is under debate. The enzyme is active with zinc, cobalt, manganese or divalent iron ions. Has high activity with zinc; zinc cofactor is transferred into the active site region by the ZNG1 zinc chaperone.</text>
</comment>
<proteinExistence type="inferred from homology"/>
<dbReference type="PROSITE" id="PS00680">
    <property type="entry name" value="MAP_1"/>
    <property type="match status" value="1"/>
</dbReference>
<evidence type="ECO:0000256" key="2">
    <source>
        <dbReference type="ARBA" id="ARBA00022490"/>
    </source>
</evidence>
<comment type="cofactor">
    <cofactor evidence="10">
        <name>Co(2+)</name>
        <dbReference type="ChEBI" id="CHEBI:48828"/>
    </cofactor>
    <cofactor evidence="10">
        <name>Zn(2+)</name>
        <dbReference type="ChEBI" id="CHEBI:29105"/>
    </cofactor>
    <cofactor evidence="10">
        <name>Mn(2+)</name>
        <dbReference type="ChEBI" id="CHEBI:29035"/>
    </cofactor>
    <cofactor evidence="10">
        <name>Fe(2+)</name>
        <dbReference type="ChEBI" id="CHEBI:29033"/>
    </cofactor>
    <text evidence="10">Binds 2 divalent metal cations per subunit. Has a high-affinity and a low affinity metal-binding site. The true nature of the physiological cofactor is under debate. The enzyme is active with cobalt, zinc, manganese or divalent iron ions.</text>
</comment>
<protein>
    <recommendedName>
        <fullName evidence="10">Methionine aminopeptidase</fullName>
        <ecNumber evidence="10">3.4.11.18</ecNumber>
    </recommendedName>
</protein>
<organism evidence="13 14">
    <name type="scientific">Macrostomum lignano</name>
    <dbReference type="NCBI Taxonomy" id="282301"/>
    <lineage>
        <taxon>Eukaryota</taxon>
        <taxon>Metazoa</taxon>
        <taxon>Spiralia</taxon>
        <taxon>Lophotrochozoa</taxon>
        <taxon>Platyhelminthes</taxon>
        <taxon>Rhabditophora</taxon>
        <taxon>Macrostomorpha</taxon>
        <taxon>Macrostomida</taxon>
        <taxon>Macrostomidae</taxon>
        <taxon>Macrostomum</taxon>
    </lineage>
</organism>
<keyword evidence="3 8" id="KW-0645">Protease</keyword>
<keyword evidence="6 8" id="KW-0378">Hydrolase</keyword>
<keyword evidence="2 8" id="KW-0963">Cytoplasm</keyword>
<evidence type="ECO:0000256" key="10">
    <source>
        <dbReference type="RuleBase" id="RU003653"/>
    </source>
</evidence>
<dbReference type="GO" id="GO:0006508">
    <property type="term" value="P:proteolysis"/>
    <property type="evidence" value="ECO:0007669"/>
    <property type="project" value="UniProtKB-KW"/>
</dbReference>
<dbReference type="PRINTS" id="PR00599">
    <property type="entry name" value="MAPEPTIDASE"/>
</dbReference>
<keyword evidence="5 9" id="KW-0863">Zinc-finger</keyword>
<dbReference type="Pfam" id="PF00557">
    <property type="entry name" value="Peptidase_M24"/>
    <property type="match status" value="1"/>
</dbReference>
<comment type="subcellular location">
    <subcellularLocation>
        <location evidence="8">Cytoplasm</location>
    </subcellularLocation>
</comment>
<dbReference type="Pfam" id="PF15801">
    <property type="entry name" value="zf-C6H2"/>
    <property type="match status" value="1"/>
</dbReference>
<feature type="binding site" evidence="8">
    <location>
        <position position="223"/>
    </location>
    <ligand>
        <name>Zn(2+)</name>
        <dbReference type="ChEBI" id="CHEBI:29105"/>
        <label>3</label>
    </ligand>
</feature>
<feature type="binding site" evidence="8">
    <location>
        <position position="350"/>
    </location>
    <ligand>
        <name>Zn(2+)</name>
        <dbReference type="ChEBI" id="CHEBI:29105"/>
        <label>4</label>
        <note>catalytic</note>
    </ligand>
</feature>
<dbReference type="Gene3D" id="3.90.230.10">
    <property type="entry name" value="Creatinase/methionine aminopeptidase superfamily"/>
    <property type="match status" value="1"/>
</dbReference>
<feature type="binding site" evidence="8">
    <location>
        <position position="319"/>
    </location>
    <ligand>
        <name>Zn(2+)</name>
        <dbReference type="ChEBI" id="CHEBI:29105"/>
        <label>4</label>
        <note>catalytic</note>
    </ligand>
</feature>
<dbReference type="GO" id="GO:0008270">
    <property type="term" value="F:zinc ion binding"/>
    <property type="evidence" value="ECO:0007669"/>
    <property type="project" value="UniProtKB-KW"/>
</dbReference>
<reference evidence="14" key="1">
    <citation type="submission" date="2016-11" db="UniProtKB">
        <authorList>
            <consortium name="WormBaseParasite"/>
        </authorList>
    </citation>
    <scope>IDENTIFICATION</scope>
</reference>
<sequence>MLPVCDTPNCGKEAKFRCPTCSKLGIEGSFFCTQNCFKGYWKEHKKVHALFEQLKNQGAAPLGGDLSQPLIVSWPGYNFTGDLRPYRQSPRRQLPDTVTGRPDYWRDGTPYSERQDKGLLRVLGDEEQEDMRIVCRLAREVLEEAMRAVEPGVTTDAIDRLVHEASIERDCYPSPLNYYGFPKSCCTSVNEVICHGIPDMRPLADGDIVNIDVTCYHREHHGDLNETVFVGSVDEESRRLVQVTWECLRKAIEMVKPGVRYRDVGDVIQQHAHSAGLSVVRTYCGHGVHRLFHCAPNVPHYARNKAVGVMKPGHVFTIEPMINQGVWKDQLWPDKWTSVTLDGKRSAQFEDTLLVTETGCEVLTRRSVDDGKPFFMSQPA</sequence>
<dbReference type="PANTHER" id="PTHR43330">
    <property type="entry name" value="METHIONINE AMINOPEPTIDASE"/>
    <property type="match status" value="1"/>
</dbReference>
<evidence type="ECO:0000313" key="14">
    <source>
        <dbReference type="WBParaSite" id="maker-uti_cns_0001396-snap-gene-0.16-mRNA-1"/>
    </source>
</evidence>
<feature type="binding site" evidence="8">
    <location>
        <position position="212"/>
    </location>
    <ligand>
        <name>Zn(2+)</name>
        <dbReference type="ChEBI" id="CHEBI:29105"/>
        <label>3</label>
    </ligand>
</feature>
<feature type="domain" description="C6H2-type" evidence="12">
    <location>
        <begin position="2"/>
        <end position="55"/>
    </location>
</feature>
<dbReference type="EC" id="3.4.11.18" evidence="10"/>
<dbReference type="HAMAP" id="MF_01974">
    <property type="entry name" value="MetAP_1"/>
    <property type="match status" value="1"/>
</dbReference>
<dbReference type="InterPro" id="IPR002467">
    <property type="entry name" value="Pept_M24A_MAP1"/>
</dbReference>
<dbReference type="InterPro" id="IPR036005">
    <property type="entry name" value="Creatinase/aminopeptidase-like"/>
</dbReference>
<dbReference type="NCBIfam" id="TIGR00500">
    <property type="entry name" value="met_pdase_I"/>
    <property type="match status" value="1"/>
</dbReference>
<accession>A0A1I8GAV7</accession>
<evidence type="ECO:0000259" key="12">
    <source>
        <dbReference type="PROSITE" id="PS52013"/>
    </source>
</evidence>
<feature type="binding site" evidence="8">
    <location>
        <position position="195"/>
    </location>
    <ligand>
        <name>a protein</name>
        <dbReference type="ChEBI" id="CHEBI:16541"/>
    </ligand>
    <ligandPart>
        <name>N-terminal L-methionine residue</name>
        <dbReference type="ChEBI" id="CHEBI:64731"/>
    </ligandPart>
</feature>
<keyword evidence="1 8" id="KW-0031">Aminopeptidase</keyword>